<dbReference type="AlphaFoldDB" id="U6BZL7"/>
<evidence type="ECO:0000256" key="1">
    <source>
        <dbReference type="ARBA" id="ARBA00004613"/>
    </source>
</evidence>
<evidence type="ECO:0000256" key="2">
    <source>
        <dbReference type="ARBA" id="ARBA00022525"/>
    </source>
</evidence>
<dbReference type="EMBL" id="AB850854">
    <property type="protein sequence ID" value="BAO02234.1"/>
    <property type="molecule type" value="mRNA"/>
</dbReference>
<protein>
    <recommendedName>
        <fullName evidence="5">Conotoxin</fullName>
    </recommendedName>
</protein>
<proteinExistence type="evidence at transcript level"/>
<evidence type="ECO:0000256" key="4">
    <source>
        <dbReference type="ARBA" id="ARBA00022729"/>
    </source>
</evidence>
<dbReference type="GO" id="GO:0005576">
    <property type="term" value="C:extracellular region"/>
    <property type="evidence" value="ECO:0007669"/>
    <property type="project" value="UniProtKB-SubCell"/>
</dbReference>
<evidence type="ECO:0000256" key="3">
    <source>
        <dbReference type="ARBA" id="ARBA00022656"/>
    </source>
</evidence>
<comment type="similarity">
    <text evidence="5">Belongs to the conotoxin T superfamily.</text>
</comment>
<feature type="chain" id="PRO_5028518664" description="Conotoxin" evidence="5">
    <location>
        <begin position="20"/>
        <end position="71"/>
    </location>
</feature>
<keyword evidence="4 5" id="KW-0732">Signal</keyword>
<comment type="subcellular location">
    <subcellularLocation>
        <location evidence="1 5">Secreted</location>
    </subcellularLocation>
</comment>
<reference evidence="6" key="1">
    <citation type="journal article" date="2013" name="BMC Genomics">
        <title>Systematic interrogation of the Conus marmoreus venom duct transcriptome with ConoSorter reveals 158 novel conotoxins and 13 new gene superfamilies.</title>
        <authorList>
            <person name="Lavergne V."/>
            <person name="Dutertre S."/>
            <person name="Jin A."/>
            <person name="Lewis R.J."/>
            <person name="Taft R.J."/>
            <person name="Alewood P.F."/>
        </authorList>
    </citation>
    <scope>NUCLEOTIDE SEQUENCE</scope>
</reference>
<keyword evidence="2 5" id="KW-0964">Secreted</keyword>
<sequence length="71" mass="7531">MRCLPVLIILLLLTASAPGVDVLPKTEDDVPLSSVYGNGKSILRGILRKGICCGVSFCYPCLTSMKGNDFG</sequence>
<dbReference type="GO" id="GO:0090729">
    <property type="term" value="F:toxin activity"/>
    <property type="evidence" value="ECO:0007669"/>
    <property type="project" value="UniProtKB-UniRule"/>
</dbReference>
<evidence type="ECO:0000313" key="6">
    <source>
        <dbReference type="EMBL" id="BAO02234.1"/>
    </source>
</evidence>
<dbReference type="Pfam" id="PF16981">
    <property type="entry name" value="Chi-conotoxin"/>
    <property type="match status" value="1"/>
</dbReference>
<evidence type="ECO:0000256" key="5">
    <source>
        <dbReference type="RuleBase" id="RU367125"/>
    </source>
</evidence>
<dbReference type="InterPro" id="IPR031565">
    <property type="entry name" value="T-conotoxin"/>
</dbReference>
<name>U6BZL7_CONMR</name>
<keyword evidence="3 5" id="KW-0800">Toxin</keyword>
<accession>U6BZL7</accession>
<feature type="signal peptide" evidence="5">
    <location>
        <begin position="1"/>
        <end position="19"/>
    </location>
</feature>
<organism evidence="6">
    <name type="scientific">Conus marmoreus</name>
    <name type="common">Marble cone</name>
    <dbReference type="NCBI Taxonomy" id="42752"/>
    <lineage>
        <taxon>Eukaryota</taxon>
        <taxon>Metazoa</taxon>
        <taxon>Spiralia</taxon>
        <taxon>Lophotrochozoa</taxon>
        <taxon>Mollusca</taxon>
        <taxon>Gastropoda</taxon>
        <taxon>Caenogastropoda</taxon>
        <taxon>Neogastropoda</taxon>
        <taxon>Conoidea</taxon>
        <taxon>Conidae</taxon>
        <taxon>Conus</taxon>
    </lineage>
</organism>